<evidence type="ECO:0000313" key="3">
    <source>
        <dbReference type="Proteomes" id="UP000239047"/>
    </source>
</evidence>
<feature type="transmembrane region" description="Helical" evidence="1">
    <location>
        <begin position="152"/>
        <end position="175"/>
    </location>
</feature>
<evidence type="ECO:0000256" key="1">
    <source>
        <dbReference type="SAM" id="Phobius"/>
    </source>
</evidence>
<gene>
    <name evidence="2" type="ORF">C4B60_08765</name>
</gene>
<accession>A0A2S5GD04</accession>
<feature type="transmembrane region" description="Helical" evidence="1">
    <location>
        <begin position="113"/>
        <end position="140"/>
    </location>
</feature>
<evidence type="ECO:0008006" key="4">
    <source>
        <dbReference type="Google" id="ProtNLM"/>
    </source>
</evidence>
<dbReference type="RefSeq" id="WP_104057619.1">
    <property type="nucleotide sequence ID" value="NZ_PREZ01000003.1"/>
</dbReference>
<feature type="transmembrane region" description="Helical" evidence="1">
    <location>
        <begin position="187"/>
        <end position="207"/>
    </location>
</feature>
<feature type="transmembrane region" description="Helical" evidence="1">
    <location>
        <begin position="304"/>
        <end position="327"/>
    </location>
</feature>
<name>A0A2S5GD04_9BACL</name>
<sequence length="657" mass="74660">MKSGILSLNKGLFQQQARIITWIGIFFTLALIIMLPLSILIRHLTIANSEYYPYSTGYQGANAVFDFSFPFQLIAFATFPILLAIILVSFMTKKAATDFMHSLPFTRQTILTNTYIVGALALLIPIVITGALLAILYPFLTDQFYSFLDIAGWMGLSYLIVLILFIFAIMIGMFVGNGLLHAGLTYLMIFVPASIIVLILFNLQYYVNGLALSNYAENLMTNGVFFIRLAMLLEDPFSLLEYVIYTLLAAAFVAISYIAYAKRPSEATDQTIVFPFFRYLFLYVLTFFAMLVSGFYFSEIQQGSFAWTLVGYLLGAFIAYTILQMILQKTLRLSWPWKGFVAYAVAVALLLIPVSFVAGFYERSVPEASEVTSVGVNQMYEERSVTMKGEESIQQVIELHRKLTEQSVRNRYNEEYISITYELNNGKSMTREYRVESELLSNLSEELRNNEEFKQVNEPIFAVKTYTDITYLSITNPYNGEEQRITELDQIDELLNAIENDVKEKPSRFYFNYRSSTIGEIYVNRKANNMDNYHSYLPIYADSTYTIDWLRENDFSDTLILPENIDQLAVLTGDYESNWMEIDEVMYGGSGNLEDIPGSKFITENPEEIEEILTASESGGSEDYIIIIPTTKGGGYQNFSFSVENAPAFIKDALPAQ</sequence>
<dbReference type="AlphaFoldDB" id="A0A2S5GD04"/>
<keyword evidence="3" id="KW-1185">Reference proteome</keyword>
<keyword evidence="1" id="KW-0472">Membrane</keyword>
<protein>
    <recommendedName>
        <fullName evidence="4">Multidrug ABC transporter permease</fullName>
    </recommendedName>
</protein>
<keyword evidence="1" id="KW-0812">Transmembrane</keyword>
<dbReference type="InterPro" id="IPR053046">
    <property type="entry name" value="ABC-5_transporter"/>
</dbReference>
<dbReference type="OrthoDB" id="1706490at2"/>
<feature type="transmembrane region" description="Helical" evidence="1">
    <location>
        <begin position="242"/>
        <end position="260"/>
    </location>
</feature>
<keyword evidence="1" id="KW-1133">Transmembrane helix</keyword>
<reference evidence="2 3" key="1">
    <citation type="submission" date="2018-02" db="EMBL/GenBank/DDBJ databases">
        <title>Jeotgalibacillus proteolyticum sp. nov. a protease producing bacterium isolated from ocean sediments of Laizhou Bay.</title>
        <authorList>
            <person name="Li Y."/>
        </authorList>
    </citation>
    <scope>NUCLEOTIDE SEQUENCE [LARGE SCALE GENOMIC DNA]</scope>
    <source>
        <strain evidence="2 3">22-7</strain>
    </source>
</reference>
<feature type="transmembrane region" description="Helical" evidence="1">
    <location>
        <begin position="280"/>
        <end position="298"/>
    </location>
</feature>
<dbReference type="PANTHER" id="PTHR39177:SF1">
    <property type="entry name" value="ABC TRANSPORTER PERMEASE YTRC-RELATED"/>
    <property type="match status" value="1"/>
</dbReference>
<evidence type="ECO:0000313" key="2">
    <source>
        <dbReference type="EMBL" id="PPA70869.1"/>
    </source>
</evidence>
<dbReference type="EMBL" id="PREZ01000003">
    <property type="protein sequence ID" value="PPA70869.1"/>
    <property type="molecule type" value="Genomic_DNA"/>
</dbReference>
<proteinExistence type="predicted"/>
<dbReference type="PANTHER" id="PTHR39177">
    <property type="entry name" value="ABC TRANSPORTER PERMEASE YTRC-RELATED"/>
    <property type="match status" value="1"/>
</dbReference>
<feature type="transmembrane region" description="Helical" evidence="1">
    <location>
        <begin position="71"/>
        <end position="92"/>
    </location>
</feature>
<comment type="caution">
    <text evidence="2">The sequence shown here is derived from an EMBL/GenBank/DDBJ whole genome shotgun (WGS) entry which is preliminary data.</text>
</comment>
<feature type="transmembrane region" description="Helical" evidence="1">
    <location>
        <begin position="20"/>
        <end position="41"/>
    </location>
</feature>
<feature type="transmembrane region" description="Helical" evidence="1">
    <location>
        <begin position="339"/>
        <end position="361"/>
    </location>
</feature>
<dbReference type="Proteomes" id="UP000239047">
    <property type="component" value="Unassembled WGS sequence"/>
</dbReference>
<organism evidence="2 3">
    <name type="scientific">Jeotgalibacillus proteolyticus</name>
    <dbReference type="NCBI Taxonomy" id="2082395"/>
    <lineage>
        <taxon>Bacteria</taxon>
        <taxon>Bacillati</taxon>
        <taxon>Bacillota</taxon>
        <taxon>Bacilli</taxon>
        <taxon>Bacillales</taxon>
        <taxon>Caryophanaceae</taxon>
        <taxon>Jeotgalibacillus</taxon>
    </lineage>
</organism>